<sequence length="233" mass="25281">MTDPRDPAERLAALEADNARLRRLLDEGGMPDSLRHGMRNTMAMMRTVLHRSAESSADVETYVAHLDGRFGAIARVQAATDTFGDADLHTLISDELMFHLVREGEQATLTGPRVRLRPRAALVLGLALHELTSNAVEHGSLALSQGRIAVAWQIAEAEAATPVLTLDWIETGGCGVRPPARRGFGTDVIEDMLAYDLGAQASLTYAPDGLRCTVRLPLTARIGRRVPEEAELP</sequence>
<name>A0A1H0DER1_9HYPH</name>
<keyword evidence="10" id="KW-1185">Reference proteome</keyword>
<feature type="domain" description="Signal transduction histidine kinase HWE region" evidence="8">
    <location>
        <begin position="34"/>
        <end position="113"/>
    </location>
</feature>
<keyword evidence="7" id="KW-0067">ATP-binding</keyword>
<comment type="catalytic activity">
    <reaction evidence="1">
        <text>ATP + protein L-histidine = ADP + protein N-phospho-L-histidine.</text>
        <dbReference type="EC" id="2.7.13.3"/>
    </reaction>
</comment>
<dbReference type="SMART" id="SM00911">
    <property type="entry name" value="HWE_HK"/>
    <property type="match status" value="1"/>
</dbReference>
<dbReference type="AlphaFoldDB" id="A0A1H0DER1"/>
<dbReference type="RefSeq" id="WP_091717825.1">
    <property type="nucleotide sequence ID" value="NZ_FNHS01000010.1"/>
</dbReference>
<protein>
    <recommendedName>
        <fullName evidence="2">histidine kinase</fullName>
        <ecNumber evidence="2">2.7.13.3</ecNumber>
    </recommendedName>
</protein>
<gene>
    <name evidence="9" type="ORF">SAMN05216360_110135</name>
</gene>
<evidence type="ECO:0000256" key="3">
    <source>
        <dbReference type="ARBA" id="ARBA00022553"/>
    </source>
</evidence>
<dbReference type="InterPro" id="IPR036890">
    <property type="entry name" value="HATPase_C_sf"/>
</dbReference>
<dbReference type="EC" id="2.7.13.3" evidence="2"/>
<dbReference type="EMBL" id="FNHS01000010">
    <property type="protein sequence ID" value="SDN68588.1"/>
    <property type="molecule type" value="Genomic_DNA"/>
</dbReference>
<dbReference type="PANTHER" id="PTHR41523">
    <property type="entry name" value="TWO-COMPONENT SYSTEM SENSOR PROTEIN"/>
    <property type="match status" value="1"/>
</dbReference>
<dbReference type="Pfam" id="PF07536">
    <property type="entry name" value="HWE_HK"/>
    <property type="match status" value="1"/>
</dbReference>
<dbReference type="STRING" id="582672.SAMN05216360_110135"/>
<dbReference type="InterPro" id="IPR011102">
    <property type="entry name" value="Sig_transdc_His_kinase_HWE"/>
</dbReference>
<dbReference type="GO" id="GO:0004673">
    <property type="term" value="F:protein histidine kinase activity"/>
    <property type="evidence" value="ECO:0007669"/>
    <property type="project" value="UniProtKB-EC"/>
</dbReference>
<dbReference type="Proteomes" id="UP000198704">
    <property type="component" value="Unassembled WGS sequence"/>
</dbReference>
<keyword evidence="5" id="KW-0547">Nucleotide-binding</keyword>
<organism evidence="9 10">
    <name type="scientific">Methylobacterium phyllostachyos</name>
    <dbReference type="NCBI Taxonomy" id="582672"/>
    <lineage>
        <taxon>Bacteria</taxon>
        <taxon>Pseudomonadati</taxon>
        <taxon>Pseudomonadota</taxon>
        <taxon>Alphaproteobacteria</taxon>
        <taxon>Hyphomicrobiales</taxon>
        <taxon>Methylobacteriaceae</taxon>
        <taxon>Methylobacterium</taxon>
    </lineage>
</organism>
<keyword evidence="6 9" id="KW-0418">Kinase</keyword>
<keyword evidence="3" id="KW-0597">Phosphoprotein</keyword>
<accession>A0A1H0DER1</accession>
<keyword evidence="4" id="KW-0808">Transferase</keyword>
<evidence type="ECO:0000256" key="1">
    <source>
        <dbReference type="ARBA" id="ARBA00000085"/>
    </source>
</evidence>
<evidence type="ECO:0000256" key="2">
    <source>
        <dbReference type="ARBA" id="ARBA00012438"/>
    </source>
</evidence>
<evidence type="ECO:0000259" key="8">
    <source>
        <dbReference type="SMART" id="SM00911"/>
    </source>
</evidence>
<evidence type="ECO:0000256" key="7">
    <source>
        <dbReference type="ARBA" id="ARBA00022840"/>
    </source>
</evidence>
<dbReference type="Gene3D" id="3.30.565.10">
    <property type="entry name" value="Histidine kinase-like ATPase, C-terminal domain"/>
    <property type="match status" value="1"/>
</dbReference>
<reference evidence="10" key="1">
    <citation type="submission" date="2016-10" db="EMBL/GenBank/DDBJ databases">
        <authorList>
            <person name="Varghese N."/>
            <person name="Submissions S."/>
        </authorList>
    </citation>
    <scope>NUCLEOTIDE SEQUENCE [LARGE SCALE GENOMIC DNA]</scope>
    <source>
        <strain evidence="10">BL47</strain>
    </source>
</reference>
<evidence type="ECO:0000256" key="6">
    <source>
        <dbReference type="ARBA" id="ARBA00022777"/>
    </source>
</evidence>
<dbReference type="GO" id="GO:0005524">
    <property type="term" value="F:ATP binding"/>
    <property type="evidence" value="ECO:0007669"/>
    <property type="project" value="UniProtKB-KW"/>
</dbReference>
<evidence type="ECO:0000256" key="5">
    <source>
        <dbReference type="ARBA" id="ARBA00022741"/>
    </source>
</evidence>
<evidence type="ECO:0000256" key="4">
    <source>
        <dbReference type="ARBA" id="ARBA00022679"/>
    </source>
</evidence>
<proteinExistence type="predicted"/>
<dbReference type="OrthoDB" id="9816309at2"/>
<evidence type="ECO:0000313" key="9">
    <source>
        <dbReference type="EMBL" id="SDN68588.1"/>
    </source>
</evidence>
<dbReference type="PANTHER" id="PTHR41523:SF8">
    <property type="entry name" value="ETHYLENE RESPONSE SENSOR PROTEIN"/>
    <property type="match status" value="1"/>
</dbReference>
<evidence type="ECO:0000313" key="10">
    <source>
        <dbReference type="Proteomes" id="UP000198704"/>
    </source>
</evidence>